<dbReference type="Proteomes" id="UP001054837">
    <property type="component" value="Unassembled WGS sequence"/>
</dbReference>
<organism evidence="1 2">
    <name type="scientific">Caerostris darwini</name>
    <dbReference type="NCBI Taxonomy" id="1538125"/>
    <lineage>
        <taxon>Eukaryota</taxon>
        <taxon>Metazoa</taxon>
        <taxon>Ecdysozoa</taxon>
        <taxon>Arthropoda</taxon>
        <taxon>Chelicerata</taxon>
        <taxon>Arachnida</taxon>
        <taxon>Araneae</taxon>
        <taxon>Araneomorphae</taxon>
        <taxon>Entelegynae</taxon>
        <taxon>Araneoidea</taxon>
        <taxon>Araneidae</taxon>
        <taxon>Caerostris</taxon>
    </lineage>
</organism>
<gene>
    <name evidence="1" type="ORF">CDAR_281131</name>
</gene>
<accession>A0AAV4NDK2</accession>
<reference evidence="1 2" key="1">
    <citation type="submission" date="2021-06" db="EMBL/GenBank/DDBJ databases">
        <title>Caerostris darwini draft genome.</title>
        <authorList>
            <person name="Kono N."/>
            <person name="Arakawa K."/>
        </authorList>
    </citation>
    <scope>NUCLEOTIDE SEQUENCE [LARGE SCALE GENOMIC DNA]</scope>
</reference>
<dbReference type="AlphaFoldDB" id="A0AAV4NDK2"/>
<proteinExistence type="predicted"/>
<evidence type="ECO:0000313" key="1">
    <source>
        <dbReference type="EMBL" id="GIX82410.1"/>
    </source>
</evidence>
<name>A0AAV4NDK2_9ARAC</name>
<comment type="caution">
    <text evidence="1">The sequence shown here is derived from an EMBL/GenBank/DDBJ whole genome shotgun (WGS) entry which is preliminary data.</text>
</comment>
<sequence length="98" mass="10703">MTPWNQMHSLSITLNSLACPEYLPSANLALFSGVYNCIFQSQPVSQSERVGFCEGRGGETEYTQLGVDLNDSGGLGCHCWLIKVLLQIVQPIAHFLAS</sequence>
<protein>
    <submittedName>
        <fullName evidence="1">Uncharacterized protein</fullName>
    </submittedName>
</protein>
<dbReference type="EMBL" id="BPLQ01001512">
    <property type="protein sequence ID" value="GIX82410.1"/>
    <property type="molecule type" value="Genomic_DNA"/>
</dbReference>
<evidence type="ECO:0000313" key="2">
    <source>
        <dbReference type="Proteomes" id="UP001054837"/>
    </source>
</evidence>
<keyword evidence="2" id="KW-1185">Reference proteome</keyword>